<keyword evidence="3" id="KW-1185">Reference proteome</keyword>
<reference evidence="2 3" key="1">
    <citation type="submission" date="2017-03" db="EMBL/GenBank/DDBJ databases">
        <title>WGS assembly of Porphyra umbilicalis.</title>
        <authorList>
            <person name="Brawley S.H."/>
            <person name="Blouin N.A."/>
            <person name="Ficko-Blean E."/>
            <person name="Wheeler G.L."/>
            <person name="Lohr M."/>
            <person name="Goodson H.V."/>
            <person name="Jenkins J.W."/>
            <person name="Blaby-Haas C.E."/>
            <person name="Helliwell K.E."/>
            <person name="Chan C."/>
            <person name="Marriage T."/>
            <person name="Bhattacharya D."/>
            <person name="Klein A.S."/>
            <person name="Badis Y."/>
            <person name="Brodie J."/>
            <person name="Cao Y."/>
            <person name="Collen J."/>
            <person name="Dittami S.M."/>
            <person name="Gachon C.M."/>
            <person name="Green B.R."/>
            <person name="Karpowicz S."/>
            <person name="Kim J.W."/>
            <person name="Kudahl U."/>
            <person name="Lin S."/>
            <person name="Michel G."/>
            <person name="Mittag M."/>
            <person name="Olson B.J."/>
            <person name="Pangilinan J."/>
            <person name="Peng Y."/>
            <person name="Qiu H."/>
            <person name="Shu S."/>
            <person name="Singer J.T."/>
            <person name="Smith A.G."/>
            <person name="Sprecher B.N."/>
            <person name="Wagner V."/>
            <person name="Wang W."/>
            <person name="Wang Z.-Y."/>
            <person name="Yan J."/>
            <person name="Yarish C."/>
            <person name="Zoeuner-Riek S."/>
            <person name="Zhuang Y."/>
            <person name="Zou Y."/>
            <person name="Lindquist E.A."/>
            <person name="Grimwood J."/>
            <person name="Barry K."/>
            <person name="Rokhsar D.S."/>
            <person name="Schmutz J."/>
            <person name="Stiller J.W."/>
            <person name="Grossman A.R."/>
            <person name="Prochnik S.E."/>
        </authorList>
    </citation>
    <scope>NUCLEOTIDE SEQUENCE [LARGE SCALE GENOMIC DNA]</scope>
    <source>
        <strain evidence="2">4086291</strain>
    </source>
</reference>
<name>A0A1X6PLG0_PORUM</name>
<feature type="compositionally biased region" description="Gly residues" evidence="1">
    <location>
        <begin position="187"/>
        <end position="208"/>
    </location>
</feature>
<evidence type="ECO:0000313" key="3">
    <source>
        <dbReference type="Proteomes" id="UP000218209"/>
    </source>
</evidence>
<gene>
    <name evidence="2" type="ORF">BU14_0014s0053</name>
</gene>
<dbReference type="AlphaFoldDB" id="A0A1X6PLG0"/>
<protein>
    <submittedName>
        <fullName evidence="2">Uncharacterized protein</fullName>
    </submittedName>
</protein>
<organism evidence="2 3">
    <name type="scientific">Porphyra umbilicalis</name>
    <name type="common">Purple laver</name>
    <name type="synonym">Red alga</name>
    <dbReference type="NCBI Taxonomy" id="2786"/>
    <lineage>
        <taxon>Eukaryota</taxon>
        <taxon>Rhodophyta</taxon>
        <taxon>Bangiophyceae</taxon>
        <taxon>Bangiales</taxon>
        <taxon>Bangiaceae</taxon>
        <taxon>Porphyra</taxon>
    </lineage>
</organism>
<accession>A0A1X6PLG0</accession>
<feature type="compositionally biased region" description="Basic and acidic residues" evidence="1">
    <location>
        <begin position="160"/>
        <end position="177"/>
    </location>
</feature>
<feature type="compositionally biased region" description="Basic and acidic residues" evidence="1">
    <location>
        <begin position="57"/>
        <end position="73"/>
    </location>
</feature>
<proteinExistence type="predicted"/>
<evidence type="ECO:0000313" key="2">
    <source>
        <dbReference type="EMBL" id="OSX81503.1"/>
    </source>
</evidence>
<dbReference type="EMBL" id="KV918761">
    <property type="protein sequence ID" value="OSX81503.1"/>
    <property type="molecule type" value="Genomic_DNA"/>
</dbReference>
<feature type="region of interest" description="Disordered" evidence="1">
    <location>
        <begin position="1"/>
        <end position="256"/>
    </location>
</feature>
<feature type="compositionally biased region" description="Low complexity" evidence="1">
    <location>
        <begin position="217"/>
        <end position="226"/>
    </location>
</feature>
<dbReference type="Proteomes" id="UP000218209">
    <property type="component" value="Unassembled WGS sequence"/>
</dbReference>
<sequence length="326" mass="34195">MGLPAMQDGMCQRARLDGGSEREGDGGPTSNDRLLIRYSTVFGDPIARRARPTPRAAGEKRHVPRRQCRDGHRVATRLGPFPFIEEKEDGHAQRKPNPTRGPQPGRGEALGGGRAPLVDGRVDGVGAAEQPVPRTKVGGEHRPGEPADAPGGRRGRRHGGKGDGQRERPRGHGDRRPPQGGTAAGARHGGGGSGKRGGGRGGGGGGARRGPRHAKDGGAAAAPRAGDPTRTRGDGAASPRARRADRAAAADRGGSRGWGWHWRVQAGDWGGRASLDEADEQTAEQNCLFGNRQTNAYLLVRLFGQQSPNRTSFCSASLLASLERGP</sequence>
<evidence type="ECO:0000256" key="1">
    <source>
        <dbReference type="SAM" id="MobiDB-lite"/>
    </source>
</evidence>
<feature type="compositionally biased region" description="Basic and acidic residues" evidence="1">
    <location>
        <begin position="14"/>
        <end position="25"/>
    </location>
</feature>